<keyword evidence="10" id="KW-1185">Reference proteome</keyword>
<dbReference type="GO" id="GO:0016746">
    <property type="term" value="F:acyltransferase activity"/>
    <property type="evidence" value="ECO:0007669"/>
    <property type="project" value="UniProtKB-KW"/>
</dbReference>
<dbReference type="Pfam" id="PF03279">
    <property type="entry name" value="Lip_A_acyltrans"/>
    <property type="match status" value="1"/>
</dbReference>
<evidence type="ECO:0000256" key="6">
    <source>
        <dbReference type="ARBA" id="ARBA00023315"/>
    </source>
</evidence>
<evidence type="ECO:0000313" key="10">
    <source>
        <dbReference type="Proteomes" id="UP000317648"/>
    </source>
</evidence>
<gene>
    <name evidence="9" type="primary">htrB</name>
    <name evidence="9" type="ORF">Pla8534_13800</name>
</gene>
<dbReference type="CDD" id="cd07984">
    <property type="entry name" value="LPLAT_LABLAT-like"/>
    <property type="match status" value="1"/>
</dbReference>
<evidence type="ECO:0000256" key="8">
    <source>
        <dbReference type="SAM" id="Phobius"/>
    </source>
</evidence>
<keyword evidence="4 9" id="KW-0808">Transferase</keyword>
<name>A0A518DP33_9BACT</name>
<dbReference type="InterPro" id="IPR004960">
    <property type="entry name" value="LipA_acyltrans"/>
</dbReference>
<dbReference type="OrthoDB" id="9801955at2"/>
<feature type="transmembrane region" description="Helical" evidence="8">
    <location>
        <begin position="215"/>
        <end position="234"/>
    </location>
</feature>
<dbReference type="GO" id="GO:0005886">
    <property type="term" value="C:plasma membrane"/>
    <property type="evidence" value="ECO:0007669"/>
    <property type="project" value="UniProtKB-SubCell"/>
</dbReference>
<dbReference type="PANTHER" id="PTHR30606:SF10">
    <property type="entry name" value="PHOSPHATIDYLINOSITOL MANNOSIDE ACYLTRANSFERASE"/>
    <property type="match status" value="1"/>
</dbReference>
<dbReference type="RefSeq" id="WP_145050570.1">
    <property type="nucleotide sequence ID" value="NZ_CP036433.1"/>
</dbReference>
<dbReference type="GO" id="GO:0009247">
    <property type="term" value="P:glycolipid biosynthetic process"/>
    <property type="evidence" value="ECO:0007669"/>
    <property type="project" value="UniProtKB-ARBA"/>
</dbReference>
<keyword evidence="2" id="KW-1003">Cell membrane</keyword>
<keyword evidence="3" id="KW-0997">Cell inner membrane</keyword>
<sequence>MIKRTIDYFAYLVVRGVICVIQALPLDTCAYGSQMLAVLAHDILRIRRKVTKENLRLAFPDWTEEQRRGCVREMWAHLFLMICEIAHAPRKLHESNFRKHVQFHRKSDMIRYMLDVRPSLLVLGHFGNFEAAGFIAGLLGIPTFTIARDLDNPYLHKFINDFRSMKGQFMLPKEGSTGRIQEVIDDGGNLALLGDQSAGPKGCWVDFFGKPASCYKSLAVLTLVGGAPLVVMYCRRLRKPLHFEIGVQGIVDPADLPADITGVRELTQWYNHMLEDMIREAPGQYWWLHRRWKGEPPKRQRREKRIDLPAASGKKAA</sequence>
<accession>A0A518DP33</accession>
<keyword evidence="8" id="KW-1133">Transmembrane helix</keyword>
<evidence type="ECO:0000313" key="9">
    <source>
        <dbReference type="EMBL" id="QDU93600.1"/>
    </source>
</evidence>
<dbReference type="Proteomes" id="UP000317648">
    <property type="component" value="Chromosome"/>
</dbReference>
<evidence type="ECO:0000256" key="3">
    <source>
        <dbReference type="ARBA" id="ARBA00022519"/>
    </source>
</evidence>
<dbReference type="EMBL" id="CP036433">
    <property type="protein sequence ID" value="QDU93600.1"/>
    <property type="molecule type" value="Genomic_DNA"/>
</dbReference>
<evidence type="ECO:0000256" key="1">
    <source>
        <dbReference type="ARBA" id="ARBA00004533"/>
    </source>
</evidence>
<feature type="region of interest" description="Disordered" evidence="7">
    <location>
        <begin position="297"/>
        <end position="317"/>
    </location>
</feature>
<keyword evidence="5 8" id="KW-0472">Membrane</keyword>
<proteinExistence type="predicted"/>
<evidence type="ECO:0000256" key="4">
    <source>
        <dbReference type="ARBA" id="ARBA00022679"/>
    </source>
</evidence>
<keyword evidence="6 9" id="KW-0012">Acyltransferase</keyword>
<organism evidence="9 10">
    <name type="scientific">Lignipirellula cremea</name>
    <dbReference type="NCBI Taxonomy" id="2528010"/>
    <lineage>
        <taxon>Bacteria</taxon>
        <taxon>Pseudomonadati</taxon>
        <taxon>Planctomycetota</taxon>
        <taxon>Planctomycetia</taxon>
        <taxon>Pirellulales</taxon>
        <taxon>Pirellulaceae</taxon>
        <taxon>Lignipirellula</taxon>
    </lineage>
</organism>
<protein>
    <submittedName>
        <fullName evidence="9">Lipid A biosynthesis lauroyl acyltransferase</fullName>
        <ecNumber evidence="9">2.3.1.-</ecNumber>
    </submittedName>
</protein>
<reference evidence="9 10" key="1">
    <citation type="submission" date="2019-02" db="EMBL/GenBank/DDBJ databases">
        <title>Deep-cultivation of Planctomycetes and their phenomic and genomic characterization uncovers novel biology.</title>
        <authorList>
            <person name="Wiegand S."/>
            <person name="Jogler M."/>
            <person name="Boedeker C."/>
            <person name="Pinto D."/>
            <person name="Vollmers J."/>
            <person name="Rivas-Marin E."/>
            <person name="Kohn T."/>
            <person name="Peeters S.H."/>
            <person name="Heuer A."/>
            <person name="Rast P."/>
            <person name="Oberbeckmann S."/>
            <person name="Bunk B."/>
            <person name="Jeske O."/>
            <person name="Meyerdierks A."/>
            <person name="Storesund J.E."/>
            <person name="Kallscheuer N."/>
            <person name="Luecker S."/>
            <person name="Lage O.M."/>
            <person name="Pohl T."/>
            <person name="Merkel B.J."/>
            <person name="Hornburger P."/>
            <person name="Mueller R.-W."/>
            <person name="Bruemmer F."/>
            <person name="Labrenz M."/>
            <person name="Spormann A.M."/>
            <person name="Op den Camp H."/>
            <person name="Overmann J."/>
            <person name="Amann R."/>
            <person name="Jetten M.S.M."/>
            <person name="Mascher T."/>
            <person name="Medema M.H."/>
            <person name="Devos D.P."/>
            <person name="Kaster A.-K."/>
            <person name="Ovreas L."/>
            <person name="Rohde M."/>
            <person name="Galperin M.Y."/>
            <person name="Jogler C."/>
        </authorList>
    </citation>
    <scope>NUCLEOTIDE SEQUENCE [LARGE SCALE GENOMIC DNA]</scope>
    <source>
        <strain evidence="9 10">Pla85_3_4</strain>
    </source>
</reference>
<evidence type="ECO:0000256" key="2">
    <source>
        <dbReference type="ARBA" id="ARBA00022475"/>
    </source>
</evidence>
<dbReference type="EC" id="2.3.1.-" evidence="9"/>
<evidence type="ECO:0000256" key="7">
    <source>
        <dbReference type="SAM" id="MobiDB-lite"/>
    </source>
</evidence>
<keyword evidence="8" id="KW-0812">Transmembrane</keyword>
<dbReference type="PANTHER" id="PTHR30606">
    <property type="entry name" value="LIPID A BIOSYNTHESIS LAUROYL ACYLTRANSFERASE"/>
    <property type="match status" value="1"/>
</dbReference>
<evidence type="ECO:0000256" key="5">
    <source>
        <dbReference type="ARBA" id="ARBA00023136"/>
    </source>
</evidence>
<dbReference type="AlphaFoldDB" id="A0A518DP33"/>
<dbReference type="KEGG" id="lcre:Pla8534_13800"/>
<comment type="subcellular location">
    <subcellularLocation>
        <location evidence="1">Cell inner membrane</location>
    </subcellularLocation>
</comment>